<comment type="caution">
    <text evidence="10">The sequence shown here is derived from an EMBL/GenBank/DDBJ whole genome shotgun (WGS) entry which is preliminary data.</text>
</comment>
<dbReference type="PANTHER" id="PTHR11584">
    <property type="entry name" value="SERINE/THREONINE PROTEIN KINASE"/>
    <property type="match status" value="1"/>
</dbReference>
<sequence>MKQNVSIQSLLKNEGTSKMNSILKRGDIQNKSKPKVYNNTGLPPLLSPRIKIDPSMTTKITQTFRSPSTLKKLSIEKKEDNRPVTDNTQKQKSYSSVKKSKVQGMIIRKLQNHQVKFIKSNTESQETIENKFQSPAIRMIEFPINDFQDDTIIKEETVSQIESFMENRFTAMKNQSFSSSQKQAIESSSSNKIVNDSSTYSQFNFSTQNPSFTEGDMIGAGSFGQVYIAQENKTGKIYAVKKINLKGDFEQEDLQGLKSEIDLLKRIKHNNIIRYAWSQQNEEYWLLYLEYMSQGTLTQLTEKFGPLSINTVRTYSEQLLSAIAYLHDNDIIHRDIKGGNVLLGVNGEVKLGDFGCSKIKEKTISRSKQGGDILHSLKGSIPYMAPEVASQDENCRASDIWSFGCTVLEMATGKKPWHEHNFDNPLSALLLIISEDALPRIPEDLDEVLSQFIRLCLQRDHLLRPTAQELLQHKFIINK</sequence>
<dbReference type="FunFam" id="1.10.510.10:FF:001466">
    <property type="entry name" value="Uncharacterized protein"/>
    <property type="match status" value="1"/>
</dbReference>
<keyword evidence="3 6" id="KW-0547">Nucleotide-binding</keyword>
<organism evidence="10 11">
    <name type="scientific">Paramecium octaurelia</name>
    <dbReference type="NCBI Taxonomy" id="43137"/>
    <lineage>
        <taxon>Eukaryota</taxon>
        <taxon>Sar</taxon>
        <taxon>Alveolata</taxon>
        <taxon>Ciliophora</taxon>
        <taxon>Intramacronucleata</taxon>
        <taxon>Oligohymenophorea</taxon>
        <taxon>Peniculida</taxon>
        <taxon>Parameciidae</taxon>
        <taxon>Paramecium</taxon>
    </lineage>
</organism>
<evidence type="ECO:0000256" key="3">
    <source>
        <dbReference type="ARBA" id="ARBA00022741"/>
    </source>
</evidence>
<keyword evidence="11" id="KW-1185">Reference proteome</keyword>
<keyword evidence="2" id="KW-0808">Transferase</keyword>
<evidence type="ECO:0000256" key="8">
    <source>
        <dbReference type="SAM" id="MobiDB-lite"/>
    </source>
</evidence>
<feature type="region of interest" description="Disordered" evidence="8">
    <location>
        <begin position="78"/>
        <end position="97"/>
    </location>
</feature>
<gene>
    <name evidence="10" type="ORF">POCTA_138.1.T1080190</name>
</gene>
<feature type="domain" description="Protein kinase" evidence="9">
    <location>
        <begin position="212"/>
        <end position="476"/>
    </location>
</feature>
<reference evidence="10" key="1">
    <citation type="submission" date="2021-01" db="EMBL/GenBank/DDBJ databases">
        <authorList>
            <consortium name="Genoscope - CEA"/>
            <person name="William W."/>
        </authorList>
    </citation>
    <scope>NUCLEOTIDE SEQUENCE</scope>
</reference>
<keyword evidence="5 6" id="KW-0067">ATP-binding</keyword>
<accession>A0A8S1X3T5</accession>
<evidence type="ECO:0000259" key="9">
    <source>
        <dbReference type="PROSITE" id="PS50011"/>
    </source>
</evidence>
<dbReference type="OrthoDB" id="2914378at2759"/>
<dbReference type="GO" id="GO:0005524">
    <property type="term" value="F:ATP binding"/>
    <property type="evidence" value="ECO:0007669"/>
    <property type="project" value="UniProtKB-UniRule"/>
</dbReference>
<dbReference type="PROSITE" id="PS50011">
    <property type="entry name" value="PROTEIN_KINASE_DOM"/>
    <property type="match status" value="1"/>
</dbReference>
<feature type="binding site" evidence="6">
    <location>
        <position position="242"/>
    </location>
    <ligand>
        <name>ATP</name>
        <dbReference type="ChEBI" id="CHEBI:30616"/>
    </ligand>
</feature>
<dbReference type="PANTHER" id="PTHR11584:SF369">
    <property type="entry name" value="MITOGEN-ACTIVATED PROTEIN KINASE KINASE KINASE 19-RELATED"/>
    <property type="match status" value="1"/>
</dbReference>
<name>A0A8S1X3T5_PAROT</name>
<dbReference type="PROSITE" id="PS00107">
    <property type="entry name" value="PROTEIN_KINASE_ATP"/>
    <property type="match status" value="1"/>
</dbReference>
<dbReference type="SMART" id="SM00220">
    <property type="entry name" value="S_TKc"/>
    <property type="match status" value="1"/>
</dbReference>
<evidence type="ECO:0000313" key="11">
    <source>
        <dbReference type="Proteomes" id="UP000683925"/>
    </source>
</evidence>
<dbReference type="InterPro" id="IPR000719">
    <property type="entry name" value="Prot_kinase_dom"/>
</dbReference>
<evidence type="ECO:0000313" key="10">
    <source>
        <dbReference type="EMBL" id="CAD8195245.1"/>
    </source>
</evidence>
<dbReference type="PROSITE" id="PS00108">
    <property type="entry name" value="PROTEIN_KINASE_ST"/>
    <property type="match status" value="1"/>
</dbReference>
<evidence type="ECO:0000256" key="5">
    <source>
        <dbReference type="ARBA" id="ARBA00022840"/>
    </source>
</evidence>
<dbReference type="InterPro" id="IPR017441">
    <property type="entry name" value="Protein_kinase_ATP_BS"/>
</dbReference>
<evidence type="ECO:0000256" key="6">
    <source>
        <dbReference type="PROSITE-ProRule" id="PRU10141"/>
    </source>
</evidence>
<dbReference type="OMA" id="YLEYMSQ"/>
<keyword evidence="1 7" id="KW-0723">Serine/threonine-protein kinase</keyword>
<dbReference type="EMBL" id="CAJJDP010000108">
    <property type="protein sequence ID" value="CAD8195245.1"/>
    <property type="molecule type" value="Genomic_DNA"/>
</dbReference>
<proteinExistence type="inferred from homology"/>
<protein>
    <recommendedName>
        <fullName evidence="9">Protein kinase domain-containing protein</fullName>
    </recommendedName>
</protein>
<keyword evidence="4" id="KW-0418">Kinase</keyword>
<comment type="similarity">
    <text evidence="7">Belongs to the protein kinase superfamily.</text>
</comment>
<dbReference type="GO" id="GO:0004674">
    <property type="term" value="F:protein serine/threonine kinase activity"/>
    <property type="evidence" value="ECO:0007669"/>
    <property type="project" value="UniProtKB-KW"/>
</dbReference>
<dbReference type="AlphaFoldDB" id="A0A8S1X3T5"/>
<evidence type="ECO:0000256" key="7">
    <source>
        <dbReference type="RuleBase" id="RU000304"/>
    </source>
</evidence>
<evidence type="ECO:0000256" key="4">
    <source>
        <dbReference type="ARBA" id="ARBA00022777"/>
    </source>
</evidence>
<dbReference type="CDD" id="cd06606">
    <property type="entry name" value="STKc_MAPKKK"/>
    <property type="match status" value="1"/>
</dbReference>
<dbReference type="InterPro" id="IPR008271">
    <property type="entry name" value="Ser/Thr_kinase_AS"/>
</dbReference>
<dbReference type="Proteomes" id="UP000683925">
    <property type="component" value="Unassembled WGS sequence"/>
</dbReference>
<evidence type="ECO:0000256" key="2">
    <source>
        <dbReference type="ARBA" id="ARBA00022679"/>
    </source>
</evidence>
<evidence type="ECO:0000256" key="1">
    <source>
        <dbReference type="ARBA" id="ARBA00022527"/>
    </source>
</evidence>
<dbReference type="Pfam" id="PF00069">
    <property type="entry name" value="Pkinase"/>
    <property type="match status" value="1"/>
</dbReference>